<dbReference type="InterPro" id="IPR011711">
    <property type="entry name" value="GntR_C"/>
</dbReference>
<dbReference type="SUPFAM" id="SSF48008">
    <property type="entry name" value="GntR ligand-binding domain-like"/>
    <property type="match status" value="1"/>
</dbReference>
<dbReference type="Proteomes" id="UP001500274">
    <property type="component" value="Unassembled WGS sequence"/>
</dbReference>
<evidence type="ECO:0000313" key="6">
    <source>
        <dbReference type="Proteomes" id="UP001500274"/>
    </source>
</evidence>
<proteinExistence type="predicted"/>
<sequence>MTFPSVTDEADQTARPELAAQIRDAILGGEFAPHQRLIEADLSERFAAPRAAVRTALLTLAGEGLVERLPNRGARVRAITVDEAVEIVEVRMGLESLCARKAAERVDDDDIEGLRVLRSDIERAIAGGDLVGYSGLNQELDRRLRELSGHATASQLLERLRAQSARHQFRLAFHPGRAAQSAPEHIAIIDAVVARDPDAAEAATRQHLAGIVDILRSLD</sequence>
<dbReference type="RefSeq" id="WP_344227408.1">
    <property type="nucleotide sequence ID" value="NZ_BAAARI010000007.1"/>
</dbReference>
<dbReference type="SMART" id="SM00345">
    <property type="entry name" value="HTH_GNTR"/>
    <property type="match status" value="1"/>
</dbReference>
<name>A0ABN3P7P2_9MICO</name>
<dbReference type="SMART" id="SM00895">
    <property type="entry name" value="FCD"/>
    <property type="match status" value="1"/>
</dbReference>
<dbReference type="PROSITE" id="PS50949">
    <property type="entry name" value="HTH_GNTR"/>
    <property type="match status" value="1"/>
</dbReference>
<keyword evidence="6" id="KW-1185">Reference proteome</keyword>
<dbReference type="Gene3D" id="1.10.10.10">
    <property type="entry name" value="Winged helix-like DNA-binding domain superfamily/Winged helix DNA-binding domain"/>
    <property type="match status" value="1"/>
</dbReference>
<dbReference type="PANTHER" id="PTHR43537">
    <property type="entry name" value="TRANSCRIPTIONAL REGULATOR, GNTR FAMILY"/>
    <property type="match status" value="1"/>
</dbReference>
<comment type="caution">
    <text evidence="5">The sequence shown here is derived from an EMBL/GenBank/DDBJ whole genome shotgun (WGS) entry which is preliminary data.</text>
</comment>
<dbReference type="CDD" id="cd07377">
    <property type="entry name" value="WHTH_GntR"/>
    <property type="match status" value="1"/>
</dbReference>
<dbReference type="SUPFAM" id="SSF46785">
    <property type="entry name" value="Winged helix' DNA-binding domain"/>
    <property type="match status" value="1"/>
</dbReference>
<evidence type="ECO:0000259" key="4">
    <source>
        <dbReference type="PROSITE" id="PS50949"/>
    </source>
</evidence>
<evidence type="ECO:0000256" key="2">
    <source>
        <dbReference type="ARBA" id="ARBA00023125"/>
    </source>
</evidence>
<evidence type="ECO:0000256" key="3">
    <source>
        <dbReference type="ARBA" id="ARBA00023163"/>
    </source>
</evidence>
<dbReference type="InterPro" id="IPR000524">
    <property type="entry name" value="Tscrpt_reg_HTH_GntR"/>
</dbReference>
<organism evidence="5 6">
    <name type="scientific">Microbacterium binotii</name>
    <dbReference type="NCBI Taxonomy" id="462710"/>
    <lineage>
        <taxon>Bacteria</taxon>
        <taxon>Bacillati</taxon>
        <taxon>Actinomycetota</taxon>
        <taxon>Actinomycetes</taxon>
        <taxon>Micrococcales</taxon>
        <taxon>Microbacteriaceae</taxon>
        <taxon>Microbacterium</taxon>
    </lineage>
</organism>
<dbReference type="Pfam" id="PF00392">
    <property type="entry name" value="GntR"/>
    <property type="match status" value="1"/>
</dbReference>
<feature type="domain" description="HTH gntR-type" evidence="4">
    <location>
        <begin position="12"/>
        <end position="79"/>
    </location>
</feature>
<protein>
    <submittedName>
        <fullName evidence="5">GntR family transcriptional regulator</fullName>
    </submittedName>
</protein>
<dbReference type="EMBL" id="BAAARI010000007">
    <property type="protein sequence ID" value="GAA2573057.1"/>
    <property type="molecule type" value="Genomic_DNA"/>
</dbReference>
<dbReference type="Pfam" id="PF07729">
    <property type="entry name" value="FCD"/>
    <property type="match status" value="1"/>
</dbReference>
<dbReference type="PANTHER" id="PTHR43537:SF24">
    <property type="entry name" value="GLUCONATE OPERON TRANSCRIPTIONAL REPRESSOR"/>
    <property type="match status" value="1"/>
</dbReference>
<dbReference type="InterPro" id="IPR036390">
    <property type="entry name" value="WH_DNA-bd_sf"/>
</dbReference>
<reference evidence="5 6" key="1">
    <citation type="journal article" date="2019" name="Int. J. Syst. Evol. Microbiol.">
        <title>The Global Catalogue of Microorganisms (GCM) 10K type strain sequencing project: providing services to taxonomists for standard genome sequencing and annotation.</title>
        <authorList>
            <consortium name="The Broad Institute Genomics Platform"/>
            <consortium name="The Broad Institute Genome Sequencing Center for Infectious Disease"/>
            <person name="Wu L."/>
            <person name="Ma J."/>
        </authorList>
    </citation>
    <scope>NUCLEOTIDE SEQUENCE [LARGE SCALE GENOMIC DNA]</scope>
    <source>
        <strain evidence="5 6">JCM 16365</strain>
    </source>
</reference>
<keyword evidence="2" id="KW-0238">DNA-binding</keyword>
<dbReference type="InterPro" id="IPR036388">
    <property type="entry name" value="WH-like_DNA-bd_sf"/>
</dbReference>
<evidence type="ECO:0000256" key="1">
    <source>
        <dbReference type="ARBA" id="ARBA00023015"/>
    </source>
</evidence>
<accession>A0ABN3P7P2</accession>
<dbReference type="Gene3D" id="1.20.120.530">
    <property type="entry name" value="GntR ligand-binding domain-like"/>
    <property type="match status" value="1"/>
</dbReference>
<keyword evidence="3" id="KW-0804">Transcription</keyword>
<dbReference type="InterPro" id="IPR008920">
    <property type="entry name" value="TF_FadR/GntR_C"/>
</dbReference>
<keyword evidence="1" id="KW-0805">Transcription regulation</keyword>
<gene>
    <name evidence="5" type="ORF">GCM10009862_09940</name>
</gene>
<evidence type="ECO:0000313" key="5">
    <source>
        <dbReference type="EMBL" id="GAA2573057.1"/>
    </source>
</evidence>